<comment type="catalytic activity">
    <reaction evidence="7 8">
        <text>D-sedoheptulose 7-phosphate + D-glyceraldehyde 3-phosphate = D-erythrose 4-phosphate + beta-D-fructose 6-phosphate</text>
        <dbReference type="Rhea" id="RHEA:17053"/>
        <dbReference type="ChEBI" id="CHEBI:16897"/>
        <dbReference type="ChEBI" id="CHEBI:57483"/>
        <dbReference type="ChEBI" id="CHEBI:57634"/>
        <dbReference type="ChEBI" id="CHEBI:59776"/>
        <dbReference type="EC" id="2.2.1.2"/>
    </reaction>
</comment>
<dbReference type="OrthoDB" id="2015515at2759"/>
<evidence type="ECO:0000256" key="6">
    <source>
        <dbReference type="ARBA" id="ARBA00023270"/>
    </source>
</evidence>
<dbReference type="Proteomes" id="UP000085678">
    <property type="component" value="Unplaced"/>
</dbReference>
<evidence type="ECO:0000256" key="3">
    <source>
        <dbReference type="ARBA" id="ARBA00013151"/>
    </source>
</evidence>
<evidence type="ECO:0000256" key="7">
    <source>
        <dbReference type="ARBA" id="ARBA00048810"/>
    </source>
</evidence>
<keyword evidence="5 8" id="KW-0570">Pentose shunt</keyword>
<dbReference type="CDD" id="cd00957">
    <property type="entry name" value="Transaldolase_TalAB"/>
    <property type="match status" value="1"/>
</dbReference>
<dbReference type="HAMAP" id="MF_00492">
    <property type="entry name" value="Transaldolase_1"/>
    <property type="match status" value="1"/>
</dbReference>
<keyword evidence="4 8" id="KW-0808">Transferase</keyword>
<dbReference type="AlphaFoldDB" id="A0A1S3J6H9"/>
<evidence type="ECO:0000256" key="2">
    <source>
        <dbReference type="ARBA" id="ARBA00008012"/>
    </source>
</evidence>
<evidence type="ECO:0000313" key="10">
    <source>
        <dbReference type="RefSeq" id="XP_013405913.1"/>
    </source>
</evidence>
<protein>
    <recommendedName>
        <fullName evidence="3 8">Transaldolase</fullName>
        <ecNumber evidence="3 8">2.2.1.2</ecNumber>
    </recommendedName>
</protein>
<keyword evidence="6" id="KW-0704">Schiff base</keyword>
<evidence type="ECO:0000256" key="5">
    <source>
        <dbReference type="ARBA" id="ARBA00023126"/>
    </source>
</evidence>
<proteinExistence type="inferred from homology"/>
<organism evidence="9 10">
    <name type="scientific">Lingula anatina</name>
    <name type="common">Brachiopod</name>
    <name type="synonym">Lingula unguis</name>
    <dbReference type="NCBI Taxonomy" id="7574"/>
    <lineage>
        <taxon>Eukaryota</taxon>
        <taxon>Metazoa</taxon>
        <taxon>Spiralia</taxon>
        <taxon>Lophotrochozoa</taxon>
        <taxon>Brachiopoda</taxon>
        <taxon>Linguliformea</taxon>
        <taxon>Lingulata</taxon>
        <taxon>Lingulida</taxon>
        <taxon>Linguloidea</taxon>
        <taxon>Lingulidae</taxon>
        <taxon>Lingula</taxon>
    </lineage>
</organism>
<dbReference type="FunFam" id="3.20.20.70:FF:000088">
    <property type="entry name" value="Transaldolase"/>
    <property type="match status" value="1"/>
</dbReference>
<dbReference type="GO" id="GO:0009052">
    <property type="term" value="P:pentose-phosphate shunt, non-oxidative branch"/>
    <property type="evidence" value="ECO:0007669"/>
    <property type="project" value="TreeGrafter"/>
</dbReference>
<name>A0A1S3J6H9_LINAN</name>
<dbReference type="EC" id="2.2.1.2" evidence="3 8"/>
<reference evidence="10" key="1">
    <citation type="submission" date="2025-08" db="UniProtKB">
        <authorList>
            <consortium name="RefSeq"/>
        </authorList>
    </citation>
    <scope>IDENTIFICATION</scope>
    <source>
        <tissue evidence="10">Gonads</tissue>
    </source>
</reference>
<dbReference type="PANTHER" id="PTHR10683">
    <property type="entry name" value="TRANSALDOLASE"/>
    <property type="match status" value="1"/>
</dbReference>
<dbReference type="RefSeq" id="XP_013405913.1">
    <property type="nucleotide sequence ID" value="XM_013550459.1"/>
</dbReference>
<evidence type="ECO:0000256" key="1">
    <source>
        <dbReference type="ARBA" id="ARBA00004857"/>
    </source>
</evidence>
<dbReference type="SUPFAM" id="SSF51569">
    <property type="entry name" value="Aldolase"/>
    <property type="match status" value="1"/>
</dbReference>
<dbReference type="PROSITE" id="PS00958">
    <property type="entry name" value="TRANSALDOLASE_2"/>
    <property type="match status" value="1"/>
</dbReference>
<dbReference type="GO" id="GO:0005975">
    <property type="term" value="P:carbohydrate metabolic process"/>
    <property type="evidence" value="ECO:0007669"/>
    <property type="project" value="InterPro"/>
</dbReference>
<dbReference type="Pfam" id="PF00923">
    <property type="entry name" value="TAL_FSA"/>
    <property type="match status" value="1"/>
</dbReference>
<sequence length="333" mass="37670">MNEPVSKAAKMPSVLDQIKDHTVVVADTGDFEAMKKYEPTDDTTNPSLILAAAKMEQYQHLIDDAVQYAKAKEGSFGDQLDWTMDRLFVNFGSEILKIIPGRVSTEIDARLSFDKEASISKARRIIDLYKEKGIDKERILIKLPTTWEGIEAARTLEQEYGIHCNLTLLFSFAQAVACAEAGVTLISPYVGRIFDWYVENTDRKKFQPLEDPGVQSVTRIYNYYKKFGYQTVVMGASFRNTEQITALAGCDLLTISPSLLEKLSSSNEKVTVYLSEKQAKQCELTKINMDEKTFRWMLNEDEVATDKLAEGIRNFAVDAIKLENVVKERLLKS</sequence>
<comment type="pathway">
    <text evidence="1 8">Carbohydrate degradation; pentose phosphate pathway; D-glyceraldehyde 3-phosphate and beta-D-fructose 6-phosphate from D-ribose 5-phosphate and D-xylulose 5-phosphate (non-oxidative stage): step 2/3.</text>
</comment>
<dbReference type="GeneID" id="106170562"/>
<dbReference type="GO" id="GO:0005737">
    <property type="term" value="C:cytoplasm"/>
    <property type="evidence" value="ECO:0007669"/>
    <property type="project" value="InterPro"/>
</dbReference>
<evidence type="ECO:0000256" key="4">
    <source>
        <dbReference type="ARBA" id="ARBA00022679"/>
    </source>
</evidence>
<gene>
    <name evidence="10" type="primary">LOC106170562</name>
</gene>
<dbReference type="Gene3D" id="3.20.20.70">
    <property type="entry name" value="Aldolase class I"/>
    <property type="match status" value="1"/>
</dbReference>
<dbReference type="FunCoup" id="A0A1S3J6H9">
    <property type="interactions" value="1459"/>
</dbReference>
<dbReference type="UniPathway" id="UPA00115">
    <property type="reaction ID" value="UER00414"/>
</dbReference>
<evidence type="ECO:0000256" key="8">
    <source>
        <dbReference type="RuleBase" id="RU000501"/>
    </source>
</evidence>
<dbReference type="InterPro" id="IPR013785">
    <property type="entry name" value="Aldolase_TIM"/>
</dbReference>
<dbReference type="KEGG" id="lak:106170562"/>
<dbReference type="STRING" id="7574.A0A1S3J6H9"/>
<evidence type="ECO:0000313" key="9">
    <source>
        <dbReference type="Proteomes" id="UP000085678"/>
    </source>
</evidence>
<dbReference type="NCBIfam" id="NF009001">
    <property type="entry name" value="PRK12346.1"/>
    <property type="match status" value="1"/>
</dbReference>
<dbReference type="OMA" id="FATIKKY"/>
<dbReference type="GO" id="GO:0004801">
    <property type="term" value="F:transaldolase activity"/>
    <property type="evidence" value="ECO:0007669"/>
    <property type="project" value="UniProtKB-EC"/>
</dbReference>
<dbReference type="InParanoid" id="A0A1S3J6H9"/>
<keyword evidence="9" id="KW-1185">Reference proteome</keyword>
<dbReference type="InterPro" id="IPR001585">
    <property type="entry name" value="TAL/FSA"/>
</dbReference>
<comment type="function">
    <text evidence="8">Catalyzes the rate-limiting step of the non-oxidative phase in the pentose phosphate pathway. Catalyzes the reversible conversion of sedheptulose-7-phosphate and D-glyceraldehyde 3-phosphate into erythrose-4-phosphate and beta-D-fructose 6-phosphate.</text>
</comment>
<dbReference type="InterPro" id="IPR004730">
    <property type="entry name" value="Transaldolase_1"/>
</dbReference>
<dbReference type="NCBIfam" id="TIGR00874">
    <property type="entry name" value="talAB"/>
    <property type="match status" value="1"/>
</dbReference>
<dbReference type="PANTHER" id="PTHR10683:SF18">
    <property type="entry name" value="TRANSALDOLASE"/>
    <property type="match status" value="1"/>
</dbReference>
<comment type="similarity">
    <text evidence="2">Belongs to the transaldolase family. Type 1 subfamily.</text>
</comment>
<accession>A0A1S3J6H9</accession>
<dbReference type="InterPro" id="IPR018225">
    <property type="entry name" value="Transaldolase_AS"/>
</dbReference>